<dbReference type="EMBL" id="MAYG01000023">
    <property type="protein sequence ID" value="OCA70117.1"/>
    <property type="molecule type" value="Genomic_DNA"/>
</dbReference>
<dbReference type="OrthoDB" id="6400696at2"/>
<reference evidence="3" key="1">
    <citation type="submission" date="2016-07" db="EMBL/GenBank/DDBJ databases">
        <authorList>
            <person name="Florea S."/>
            <person name="Webb J.S."/>
            <person name="Jaromczyk J."/>
            <person name="Schardl C.L."/>
        </authorList>
    </citation>
    <scope>NUCLEOTIDE SEQUENCE [LARGE SCALE GENOMIC DNA]</scope>
    <source>
        <strain evidence="3">CC-VM-7</strain>
    </source>
</reference>
<dbReference type="STRING" id="651561.BBI00_19925"/>
<name>A0A1B8ZF15_9FLAO</name>
<organism evidence="2 3">
    <name type="scientific">Chryseobacterium arthrosphaerae</name>
    <dbReference type="NCBI Taxonomy" id="651561"/>
    <lineage>
        <taxon>Bacteria</taxon>
        <taxon>Pseudomonadati</taxon>
        <taxon>Bacteroidota</taxon>
        <taxon>Flavobacteriia</taxon>
        <taxon>Flavobacteriales</taxon>
        <taxon>Weeksellaceae</taxon>
        <taxon>Chryseobacterium group</taxon>
        <taxon>Chryseobacterium</taxon>
    </lineage>
</organism>
<proteinExistence type="predicted"/>
<evidence type="ECO:0000256" key="1">
    <source>
        <dbReference type="SAM" id="SignalP"/>
    </source>
</evidence>
<evidence type="ECO:0000313" key="3">
    <source>
        <dbReference type="Proteomes" id="UP000093432"/>
    </source>
</evidence>
<feature type="signal peptide" evidence="1">
    <location>
        <begin position="1"/>
        <end position="23"/>
    </location>
</feature>
<dbReference type="Proteomes" id="UP000093432">
    <property type="component" value="Unassembled WGS sequence"/>
</dbReference>
<comment type="caution">
    <text evidence="2">The sequence shown here is derived from an EMBL/GenBank/DDBJ whole genome shotgun (WGS) entry which is preliminary data.</text>
</comment>
<keyword evidence="1" id="KW-0732">Signal</keyword>
<accession>A0A1B8ZF15</accession>
<sequence length="266" mass="30271">MKSVFYLLFLVCWSALFSQTAVTNDGRKVMLFEDKTWKPYPDSLGSFTILEASTAGDQKVILSGNGQWKFMNKKTEGFYENTLISKSRFDFPKTATSLAQSKRTDAGFYYDPKQWSITEEQHQYTLGEFSLQGIVNKDLQASFGSSPVDRETTLYDIRNSVLTNLLMNPGHYKIRKTEFRTVNGVEMFYIQFHDVDSGYDIIRNHFITDDLYCATLTAGSPEKAFITHEKEMQSFINGAVKIKTADKLVEIINVQAPLPPPVSQKN</sequence>
<protein>
    <recommendedName>
        <fullName evidence="4">DUF3108 domain-containing protein</fullName>
    </recommendedName>
</protein>
<dbReference type="AlphaFoldDB" id="A0A1B8ZF15"/>
<evidence type="ECO:0000313" key="2">
    <source>
        <dbReference type="EMBL" id="OCA70117.1"/>
    </source>
</evidence>
<gene>
    <name evidence="2" type="ORF">BBI00_19925</name>
</gene>
<feature type="chain" id="PRO_5008620607" description="DUF3108 domain-containing protein" evidence="1">
    <location>
        <begin position="24"/>
        <end position="266"/>
    </location>
</feature>
<dbReference type="RefSeq" id="WP_065400612.1">
    <property type="nucleotide sequence ID" value="NZ_MAYG01000023.1"/>
</dbReference>
<evidence type="ECO:0008006" key="4">
    <source>
        <dbReference type="Google" id="ProtNLM"/>
    </source>
</evidence>